<evidence type="ECO:0000313" key="7">
    <source>
        <dbReference type="EMBL" id="MVT25796.1"/>
    </source>
</evidence>
<keyword evidence="8" id="KW-1185">Reference proteome</keyword>
<feature type="compositionally biased region" description="Low complexity" evidence="5">
    <location>
        <begin position="448"/>
        <end position="462"/>
    </location>
</feature>
<name>A0A7K1UHC6_9MICC</name>
<organism evidence="7 8">
    <name type="scientific">Nesterenkonia alkaliphila</name>
    <dbReference type="NCBI Taxonomy" id="1463631"/>
    <lineage>
        <taxon>Bacteria</taxon>
        <taxon>Bacillati</taxon>
        <taxon>Actinomycetota</taxon>
        <taxon>Actinomycetes</taxon>
        <taxon>Micrococcales</taxon>
        <taxon>Micrococcaceae</taxon>
        <taxon>Nesterenkonia</taxon>
    </lineage>
</organism>
<dbReference type="Pfam" id="PF13558">
    <property type="entry name" value="SbcC_Walker_B"/>
    <property type="match status" value="1"/>
</dbReference>
<dbReference type="AlphaFoldDB" id="A0A7K1UHC6"/>
<comment type="caution">
    <text evidence="7">The sequence shown here is derived from an EMBL/GenBank/DDBJ whole genome shotgun (WGS) entry which is preliminary data.</text>
</comment>
<dbReference type="PANTHER" id="PTHR32114:SF2">
    <property type="entry name" value="ABC TRANSPORTER ABCH.3"/>
    <property type="match status" value="1"/>
</dbReference>
<evidence type="ECO:0000313" key="8">
    <source>
        <dbReference type="Proteomes" id="UP000460157"/>
    </source>
</evidence>
<dbReference type="EMBL" id="WRPM01000032">
    <property type="protein sequence ID" value="MVT25796.1"/>
    <property type="molecule type" value="Genomic_DNA"/>
</dbReference>
<feature type="region of interest" description="Disordered" evidence="5">
    <location>
        <begin position="634"/>
        <end position="655"/>
    </location>
</feature>
<evidence type="ECO:0000256" key="1">
    <source>
        <dbReference type="ARBA" id="ARBA00006930"/>
    </source>
</evidence>
<dbReference type="Pfam" id="PF13476">
    <property type="entry name" value="AAA_23"/>
    <property type="match status" value="1"/>
</dbReference>
<feature type="region of interest" description="Disordered" evidence="5">
    <location>
        <begin position="447"/>
        <end position="503"/>
    </location>
</feature>
<dbReference type="Proteomes" id="UP000460157">
    <property type="component" value="Unassembled WGS sequence"/>
</dbReference>
<evidence type="ECO:0000256" key="3">
    <source>
        <dbReference type="ARBA" id="ARBA00013368"/>
    </source>
</evidence>
<dbReference type="RefSeq" id="WP_157322075.1">
    <property type="nucleotide sequence ID" value="NZ_BMFX01000019.1"/>
</dbReference>
<dbReference type="SUPFAM" id="SSF52540">
    <property type="entry name" value="P-loop containing nucleoside triphosphate hydrolases"/>
    <property type="match status" value="1"/>
</dbReference>
<dbReference type="Gene3D" id="3.40.50.300">
    <property type="entry name" value="P-loop containing nucleotide triphosphate hydrolases"/>
    <property type="match status" value="2"/>
</dbReference>
<evidence type="ECO:0000256" key="2">
    <source>
        <dbReference type="ARBA" id="ARBA00011322"/>
    </source>
</evidence>
<feature type="domain" description="Rad50/SbcC-type AAA" evidence="6">
    <location>
        <begin position="5"/>
        <end position="207"/>
    </location>
</feature>
<dbReference type="OrthoDB" id="9795626at2"/>
<keyword evidence="4" id="KW-0175">Coiled coil</keyword>
<evidence type="ECO:0000256" key="4">
    <source>
        <dbReference type="SAM" id="Coils"/>
    </source>
</evidence>
<dbReference type="GO" id="GO:0006302">
    <property type="term" value="P:double-strand break repair"/>
    <property type="evidence" value="ECO:0007669"/>
    <property type="project" value="InterPro"/>
</dbReference>
<protein>
    <recommendedName>
        <fullName evidence="3">Nuclease SbcCD subunit C</fullName>
    </recommendedName>
</protein>
<feature type="coiled-coil region" evidence="4">
    <location>
        <begin position="184"/>
        <end position="211"/>
    </location>
</feature>
<feature type="coiled-coil region" evidence="4">
    <location>
        <begin position="256"/>
        <end position="346"/>
    </location>
</feature>
<comment type="subunit">
    <text evidence="2">Heterodimer of SbcC and SbcD.</text>
</comment>
<proteinExistence type="inferred from homology"/>
<dbReference type="GO" id="GO:0016887">
    <property type="term" value="F:ATP hydrolysis activity"/>
    <property type="evidence" value="ECO:0007669"/>
    <property type="project" value="InterPro"/>
</dbReference>
<dbReference type="InterPro" id="IPR038729">
    <property type="entry name" value="Rad50/SbcC_AAA"/>
</dbReference>
<comment type="similarity">
    <text evidence="1">Belongs to the SMC family. SbcC subfamily.</text>
</comment>
<feature type="compositionally biased region" description="Low complexity" evidence="5">
    <location>
        <begin position="469"/>
        <end position="483"/>
    </location>
</feature>
<feature type="compositionally biased region" description="Basic and acidic residues" evidence="5">
    <location>
        <begin position="639"/>
        <end position="655"/>
    </location>
</feature>
<reference evidence="7 8" key="1">
    <citation type="submission" date="2019-12" db="EMBL/GenBank/DDBJ databases">
        <title>Nesterenkonia muleiensis sp. nov., a novel actinobacterium isolated from sap of Populus euphratica.</title>
        <authorList>
            <person name="Wang R."/>
        </authorList>
    </citation>
    <scope>NUCLEOTIDE SEQUENCE [LARGE SCALE GENOMIC DNA]</scope>
    <source>
        <strain evidence="7 8">F10</strain>
    </source>
</reference>
<evidence type="ECO:0000256" key="5">
    <source>
        <dbReference type="SAM" id="MobiDB-lite"/>
    </source>
</evidence>
<gene>
    <name evidence="7" type="ORF">GNZ21_05375</name>
</gene>
<evidence type="ECO:0000259" key="6">
    <source>
        <dbReference type="Pfam" id="PF13476"/>
    </source>
</evidence>
<sequence>MKLHSLRLCAFGPFPGQETVDFDALGAEGLFLLRGRTGSGKTSVLDAVTFALYGKVPGERDHNMLKSHHAPPEREPVVELEFSCGEQRWWVRRTPPYWRPGRANAVGSTIQLKRLLGGDWEPVTSGVQAANAELQQILGLNVDQFTKVILLPQGDFAEFLHASSKEKQELLERLFDTHRFRALEMALAEAAKASEEQISRLQAQIEHQASTLRRDAALLLGAEHCQEQQLDLDGTPEDQLGELVAQEAATVQRQLAARTAQAAQAAQDARREAEHQAARRRELLAYQQYQQDLADHQGQAEEAEASRRLRDRHMAAVQIASWLKEAESAQQQAASAQAEAQLEARRAAQVLAEQNEVSVDPLTDAEGLPQEAAIETVLERLTALRSSLTEQDARQLEDQQAALRSQAQQLRQQAEEARQAQEQLQAEIETLGGRREELAAEQTDLEQLDQQRQAAQQQLQAASHRAELTQQRDAAAQQQQRTQRAAEEARQQAQAAAQSHTEAVRRRLDGLAVELAEELQPGKPCRVCGGTEHPAPLQAVEHTVSRQEVDRARKAERQALTAAESARAAYDAARARLEELRAALGEHGQTSTAEAARLAEQAQQRLDQLDAERTRQRRLSVQLQELTEQMHTLQQQHAESGHRAERCADQAQRAEQDAQQLEHRLATLRGVHPSVQDRLQLVEACAEALHQALEAHRQHQSRIAQAARTAEAAQREITGSPFAGAQEAAAAVLDDQQLAEAEQIITAYQDEAKRLEFTAAQAEVTAGRRRHQAAEQLPSQEAVEAAAEQAAAAEEQLQGRRKEQTAFEARQQGVTDCISALGQALAAKGAQAGEQQLRADLAAAVNGRGQDNPMRMTLTTFVLAAKLEQVALAASRHLLTMSEGRYRLLHDDEGGSGAAKKGLDLKVHDEHSDEYRPTSSLSGGETFMASLAMALGLAETVQSESGGLGMESLFIDEGFGSLDDQTLEAVMTALHTLQGEGRRIGVVSHVTEMHQQIPVQLKVTKTTTGSTLTMVGTA</sequence>
<feature type="coiled-coil region" evidence="4">
    <location>
        <begin position="696"/>
        <end position="758"/>
    </location>
</feature>
<dbReference type="PANTHER" id="PTHR32114">
    <property type="entry name" value="ABC TRANSPORTER ABCH.3"/>
    <property type="match status" value="1"/>
</dbReference>
<dbReference type="InterPro" id="IPR027417">
    <property type="entry name" value="P-loop_NTPase"/>
</dbReference>
<accession>A0A7K1UHC6</accession>